<evidence type="ECO:0000256" key="1">
    <source>
        <dbReference type="SAM" id="MobiDB-lite"/>
    </source>
</evidence>
<name>A0A066Z2M0_9ACTN</name>
<dbReference type="Proteomes" id="UP000027178">
    <property type="component" value="Unassembled WGS sequence"/>
</dbReference>
<accession>A0A066Z2M0</accession>
<sequence>MMDELRTPVILKDERMGHEDDSPHPDVARRAAEGALAVGPVSQLSGGFLQAFSPEGWEKQPGPVTLASHRP</sequence>
<feature type="region of interest" description="Disordered" evidence="1">
    <location>
        <begin position="1"/>
        <end position="26"/>
    </location>
</feature>
<protein>
    <submittedName>
        <fullName evidence="2">Uncharacterized protein</fullName>
    </submittedName>
</protein>
<evidence type="ECO:0000313" key="3">
    <source>
        <dbReference type="Proteomes" id="UP000027178"/>
    </source>
</evidence>
<gene>
    <name evidence="2" type="ORF">KCH_36780</name>
</gene>
<keyword evidence="3" id="KW-1185">Reference proteome</keyword>
<dbReference type="EMBL" id="JNBY01000092">
    <property type="protein sequence ID" value="KDN84586.1"/>
    <property type="molecule type" value="Genomic_DNA"/>
</dbReference>
<reference evidence="2 3" key="1">
    <citation type="submission" date="2014-05" db="EMBL/GenBank/DDBJ databases">
        <title>Draft Genome Sequence of Kitasatospora cheerisanensis KCTC 2395.</title>
        <authorList>
            <person name="Nam D.H."/>
        </authorList>
    </citation>
    <scope>NUCLEOTIDE SEQUENCE [LARGE SCALE GENOMIC DNA]</scope>
    <source>
        <strain evidence="2 3">KCTC 2395</strain>
    </source>
</reference>
<dbReference type="HOGENOM" id="CLU_2734680_0_0_11"/>
<proteinExistence type="predicted"/>
<dbReference type="AlphaFoldDB" id="A0A066Z2M0"/>
<comment type="caution">
    <text evidence="2">The sequence shown here is derived from an EMBL/GenBank/DDBJ whole genome shotgun (WGS) entry which is preliminary data.</text>
</comment>
<evidence type="ECO:0000313" key="2">
    <source>
        <dbReference type="EMBL" id="KDN84586.1"/>
    </source>
</evidence>
<organism evidence="2 3">
    <name type="scientific">Kitasatospora cheerisanensis KCTC 2395</name>
    <dbReference type="NCBI Taxonomy" id="1348663"/>
    <lineage>
        <taxon>Bacteria</taxon>
        <taxon>Bacillati</taxon>
        <taxon>Actinomycetota</taxon>
        <taxon>Actinomycetes</taxon>
        <taxon>Kitasatosporales</taxon>
        <taxon>Streptomycetaceae</taxon>
        <taxon>Kitasatospora</taxon>
    </lineage>
</organism>